<proteinExistence type="predicted"/>
<dbReference type="AlphaFoldDB" id="A0A0D5CEY4"/>
<reference evidence="2 4" key="2">
    <citation type="submission" date="2018-08" db="EMBL/GenBank/DDBJ databases">
        <title>Genome Sequence of Clavibacter michiganensis Subspecies type strains, and the Atypical Peach-Colored Strains Isolated from Tomato.</title>
        <authorList>
            <person name="Osdaghi E."/>
            <person name="Portier P."/>
            <person name="Briand M."/>
            <person name="Jacques M.-A."/>
        </authorList>
    </citation>
    <scope>NUCLEOTIDE SEQUENCE [LARGE SCALE GENOMIC DNA]</scope>
    <source>
        <strain evidence="2 4">CFBP 6488</strain>
    </source>
</reference>
<dbReference type="EMBL" id="CP011043">
    <property type="protein sequence ID" value="AJW77849.1"/>
    <property type="molecule type" value="Genomic_DNA"/>
</dbReference>
<protein>
    <submittedName>
        <fullName evidence="1">Uncharacterized protein</fullName>
    </submittedName>
</protein>
<accession>A0A0D5CEY4</accession>
<dbReference type="Proteomes" id="UP000266634">
    <property type="component" value="Unassembled WGS sequence"/>
</dbReference>
<dbReference type="RefSeq" id="WP_045526120.1">
    <property type="nucleotide sequence ID" value="NZ_CP011043.1"/>
</dbReference>
<evidence type="ECO:0000313" key="2">
    <source>
        <dbReference type="EMBL" id="RIJ05408.1"/>
    </source>
</evidence>
<organism evidence="1 3">
    <name type="scientific">Clavibacter michiganensis subsp. insidiosus</name>
    <dbReference type="NCBI Taxonomy" id="33014"/>
    <lineage>
        <taxon>Bacteria</taxon>
        <taxon>Bacillati</taxon>
        <taxon>Actinomycetota</taxon>
        <taxon>Actinomycetes</taxon>
        <taxon>Micrococcales</taxon>
        <taxon>Microbacteriaceae</taxon>
        <taxon>Clavibacter</taxon>
    </lineage>
</organism>
<dbReference type="Proteomes" id="UP000032604">
    <property type="component" value="Chromosome"/>
</dbReference>
<gene>
    <name evidence="2" type="ORF">DZF93_17360</name>
    <name evidence="1" type="ORF">VO01_00625</name>
</gene>
<dbReference type="KEGG" id="cmh:VO01_00625"/>
<reference evidence="1 3" key="1">
    <citation type="journal article" date="2015" name="Genome Announc.">
        <title>Complete Genome Sequence of Clavibacter michiganensis subsp. insidiosus R1-1 Using PacBio Single-Molecule Real-Time Technology.</title>
        <authorList>
            <person name="Lu Y."/>
            <person name="Samac D.A."/>
            <person name="Glazebrook J."/>
            <person name="Ishimaru C.A."/>
        </authorList>
    </citation>
    <scope>NUCLEOTIDE SEQUENCE [LARGE SCALE GENOMIC DNA]</scope>
    <source>
        <strain evidence="1 3">R1-1</strain>
    </source>
</reference>
<name>A0A0D5CEY4_9MICO</name>
<dbReference type="HOGENOM" id="CLU_1944939_0_0_11"/>
<dbReference type="EMBL" id="QWEA01001160">
    <property type="protein sequence ID" value="RIJ05408.1"/>
    <property type="molecule type" value="Genomic_DNA"/>
</dbReference>
<evidence type="ECO:0000313" key="3">
    <source>
        <dbReference type="Proteomes" id="UP000032604"/>
    </source>
</evidence>
<sequence>MSAAAGLASAGAPPVVTAAITGLEDDAVPAPGPADVDRGAAGSDGERFVTLASSPHAADWGRALSRALEYITVKVALRDGVAEADALVGRTVTLHVDPAGHGVRIAVELVPVPAADAAGREPELDLGIG</sequence>
<dbReference type="OrthoDB" id="4947899at2"/>
<evidence type="ECO:0000313" key="4">
    <source>
        <dbReference type="Proteomes" id="UP000266634"/>
    </source>
</evidence>
<dbReference type="PATRIC" id="fig|33014.5.peg.140"/>
<evidence type="ECO:0000313" key="1">
    <source>
        <dbReference type="EMBL" id="AJW77849.1"/>
    </source>
</evidence>